<protein>
    <recommendedName>
        <fullName evidence="4">DoxX family protein</fullName>
    </recommendedName>
</protein>
<proteinExistence type="predicted"/>
<accession>A0A1F6VQ54</accession>
<reference evidence="2 3" key="1">
    <citation type="journal article" date="2016" name="Nat. Commun.">
        <title>Thousands of microbial genomes shed light on interconnected biogeochemical processes in an aquifer system.</title>
        <authorList>
            <person name="Anantharaman K."/>
            <person name="Brown C.T."/>
            <person name="Hug L.A."/>
            <person name="Sharon I."/>
            <person name="Castelle C.J."/>
            <person name="Probst A.J."/>
            <person name="Thomas B.C."/>
            <person name="Singh A."/>
            <person name="Wilkins M.J."/>
            <person name="Karaoz U."/>
            <person name="Brodie E.L."/>
            <person name="Williams K.H."/>
            <person name="Hubbard S.S."/>
            <person name="Banfield J.F."/>
        </authorList>
    </citation>
    <scope>NUCLEOTIDE SEQUENCE [LARGE SCALE GENOMIC DNA]</scope>
</reference>
<organism evidence="2 3">
    <name type="scientific">Candidatus Nomurabacteria bacterium RIFCSPHIGHO2_02_FULL_38_15</name>
    <dbReference type="NCBI Taxonomy" id="1801752"/>
    <lineage>
        <taxon>Bacteria</taxon>
        <taxon>Candidatus Nomuraibacteriota</taxon>
    </lineage>
</organism>
<dbReference type="Proteomes" id="UP000179686">
    <property type="component" value="Unassembled WGS sequence"/>
</dbReference>
<dbReference type="EMBL" id="MFUC01000025">
    <property type="protein sequence ID" value="OGI71702.1"/>
    <property type="molecule type" value="Genomic_DNA"/>
</dbReference>
<sequence length="155" mass="17504">MYTREVDIKMIHFCRRVAMPVSRFGLFVVFFWFGFLKVVGLSPASGLVQNLFEQTIGFMSFNNFLIGFGVFECLIGLMFLVKGFERVVIPLLFVHMITTFGPLVFLPTETWSGFMVPTLEGQYIIKNLAIIAAAIGIAAHLHPIHTHHTIKAHQS</sequence>
<feature type="transmembrane region" description="Helical" evidence="1">
    <location>
        <begin position="123"/>
        <end position="141"/>
    </location>
</feature>
<evidence type="ECO:0008006" key="4">
    <source>
        <dbReference type="Google" id="ProtNLM"/>
    </source>
</evidence>
<evidence type="ECO:0000256" key="1">
    <source>
        <dbReference type="SAM" id="Phobius"/>
    </source>
</evidence>
<feature type="transmembrane region" description="Helical" evidence="1">
    <location>
        <begin position="21"/>
        <end position="41"/>
    </location>
</feature>
<gene>
    <name evidence="2" type="ORF">A3J61_02545</name>
</gene>
<comment type="caution">
    <text evidence="2">The sequence shown here is derived from an EMBL/GenBank/DDBJ whole genome shotgun (WGS) entry which is preliminary data.</text>
</comment>
<name>A0A1F6VQ54_9BACT</name>
<keyword evidence="1" id="KW-0812">Transmembrane</keyword>
<evidence type="ECO:0000313" key="2">
    <source>
        <dbReference type="EMBL" id="OGI71702.1"/>
    </source>
</evidence>
<dbReference type="STRING" id="1801752.A3J61_02545"/>
<keyword evidence="1" id="KW-1133">Transmembrane helix</keyword>
<evidence type="ECO:0000313" key="3">
    <source>
        <dbReference type="Proteomes" id="UP000179686"/>
    </source>
</evidence>
<dbReference type="AlphaFoldDB" id="A0A1F6VQ54"/>
<feature type="transmembrane region" description="Helical" evidence="1">
    <location>
        <begin position="88"/>
        <end position="108"/>
    </location>
</feature>
<feature type="transmembrane region" description="Helical" evidence="1">
    <location>
        <begin position="61"/>
        <end position="81"/>
    </location>
</feature>
<keyword evidence="1" id="KW-0472">Membrane</keyword>